<comment type="caution">
    <text evidence="1">The sequence shown here is derived from an EMBL/GenBank/DDBJ whole genome shotgun (WGS) entry which is preliminary data.</text>
</comment>
<proteinExistence type="predicted"/>
<keyword evidence="2" id="KW-1185">Reference proteome</keyword>
<sequence length="72" mass="8300">MPVITERVDRGRESLTSVLVSASMTLYNQITSHFKVDFLDDASTLGHERDVIWKVLRCLTTNCEWFTGTNFF</sequence>
<accession>A0AAV6ZF98</accession>
<dbReference type="AlphaFoldDB" id="A0AAV6ZF98"/>
<evidence type="ECO:0000313" key="1">
    <source>
        <dbReference type="EMBL" id="KAG8548157.1"/>
    </source>
</evidence>
<gene>
    <name evidence="1" type="ORF">GDO81_026406</name>
</gene>
<dbReference type="EMBL" id="WNYA01000498">
    <property type="protein sequence ID" value="KAG8548157.1"/>
    <property type="molecule type" value="Genomic_DNA"/>
</dbReference>
<organism evidence="1 2">
    <name type="scientific">Engystomops pustulosus</name>
    <name type="common">Tungara frog</name>
    <name type="synonym">Physalaemus pustulosus</name>
    <dbReference type="NCBI Taxonomy" id="76066"/>
    <lineage>
        <taxon>Eukaryota</taxon>
        <taxon>Metazoa</taxon>
        <taxon>Chordata</taxon>
        <taxon>Craniata</taxon>
        <taxon>Vertebrata</taxon>
        <taxon>Euteleostomi</taxon>
        <taxon>Amphibia</taxon>
        <taxon>Batrachia</taxon>
        <taxon>Anura</taxon>
        <taxon>Neobatrachia</taxon>
        <taxon>Hyloidea</taxon>
        <taxon>Leptodactylidae</taxon>
        <taxon>Leiuperinae</taxon>
        <taxon>Engystomops</taxon>
    </lineage>
</organism>
<evidence type="ECO:0000313" key="2">
    <source>
        <dbReference type="Proteomes" id="UP000824782"/>
    </source>
</evidence>
<dbReference type="Proteomes" id="UP000824782">
    <property type="component" value="Unassembled WGS sequence"/>
</dbReference>
<reference evidence="1" key="1">
    <citation type="thesis" date="2020" institute="ProQuest LLC" country="789 East Eisenhower Parkway, Ann Arbor, MI, USA">
        <title>Comparative Genomics and Chromosome Evolution.</title>
        <authorList>
            <person name="Mudd A.B."/>
        </authorList>
    </citation>
    <scope>NUCLEOTIDE SEQUENCE</scope>
    <source>
        <strain evidence="1">237g6f4</strain>
        <tissue evidence="1">Blood</tissue>
    </source>
</reference>
<protein>
    <submittedName>
        <fullName evidence="1">Uncharacterized protein</fullName>
    </submittedName>
</protein>
<name>A0AAV6ZF98_ENGPU</name>